<evidence type="ECO:0000313" key="7">
    <source>
        <dbReference type="EMBL" id="RPE72148.1"/>
    </source>
</evidence>
<gene>
    <name evidence="7" type="ORF">EDD53_1291</name>
</gene>
<dbReference type="RefSeq" id="WP_123792292.1">
    <property type="nucleotide sequence ID" value="NZ_RKQK01000001.1"/>
</dbReference>
<proteinExistence type="inferred from homology"/>
<comment type="caution">
    <text evidence="7">The sequence shown here is derived from an EMBL/GenBank/DDBJ whole genome shotgun (WGS) entry which is preliminary data.</text>
</comment>
<organism evidence="7 8">
    <name type="scientific">Pacificibacter maritimus</name>
    <dbReference type="NCBI Taxonomy" id="762213"/>
    <lineage>
        <taxon>Bacteria</taxon>
        <taxon>Pseudomonadati</taxon>
        <taxon>Pseudomonadota</taxon>
        <taxon>Alphaproteobacteria</taxon>
        <taxon>Rhodobacterales</taxon>
        <taxon>Roseobacteraceae</taxon>
        <taxon>Pacificibacter</taxon>
    </lineage>
</organism>
<dbReference type="Proteomes" id="UP000269689">
    <property type="component" value="Unassembled WGS sequence"/>
</dbReference>
<dbReference type="OrthoDB" id="8479357at2"/>
<dbReference type="InterPro" id="IPR000847">
    <property type="entry name" value="LysR_HTH_N"/>
</dbReference>
<protein>
    <submittedName>
        <fullName evidence="7">LysR family nitrogen assimilation transcriptional regulator</fullName>
    </submittedName>
</protein>
<keyword evidence="4" id="KW-0010">Activator</keyword>
<name>A0A3N4UQ13_9RHOB</name>
<dbReference type="SUPFAM" id="SSF53850">
    <property type="entry name" value="Periplasmic binding protein-like II"/>
    <property type="match status" value="1"/>
</dbReference>
<evidence type="ECO:0000256" key="3">
    <source>
        <dbReference type="ARBA" id="ARBA00023125"/>
    </source>
</evidence>
<dbReference type="GO" id="GO:0003700">
    <property type="term" value="F:DNA-binding transcription factor activity"/>
    <property type="evidence" value="ECO:0007669"/>
    <property type="project" value="InterPro"/>
</dbReference>
<comment type="similarity">
    <text evidence="1">Belongs to the LysR transcriptional regulatory family.</text>
</comment>
<evidence type="ECO:0000256" key="2">
    <source>
        <dbReference type="ARBA" id="ARBA00023015"/>
    </source>
</evidence>
<evidence type="ECO:0000256" key="1">
    <source>
        <dbReference type="ARBA" id="ARBA00009437"/>
    </source>
</evidence>
<dbReference type="PANTHER" id="PTHR30293">
    <property type="entry name" value="TRANSCRIPTIONAL REGULATORY PROTEIN NAC-RELATED"/>
    <property type="match status" value="1"/>
</dbReference>
<keyword evidence="2" id="KW-0805">Transcription regulation</keyword>
<dbReference type="Pfam" id="PF00126">
    <property type="entry name" value="HTH_1"/>
    <property type="match status" value="1"/>
</dbReference>
<feature type="domain" description="HTH lysR-type" evidence="6">
    <location>
        <begin position="9"/>
        <end position="66"/>
    </location>
</feature>
<dbReference type="InterPro" id="IPR036388">
    <property type="entry name" value="WH-like_DNA-bd_sf"/>
</dbReference>
<dbReference type="PANTHER" id="PTHR30293:SF0">
    <property type="entry name" value="NITROGEN ASSIMILATION REGULATORY PROTEIN NAC"/>
    <property type="match status" value="1"/>
</dbReference>
<dbReference type="Gene3D" id="1.10.10.10">
    <property type="entry name" value="Winged helix-like DNA-binding domain superfamily/Winged helix DNA-binding domain"/>
    <property type="match status" value="1"/>
</dbReference>
<dbReference type="GO" id="GO:2000142">
    <property type="term" value="P:regulation of DNA-templated transcription initiation"/>
    <property type="evidence" value="ECO:0007669"/>
    <property type="project" value="TreeGrafter"/>
</dbReference>
<dbReference type="SUPFAM" id="SSF46785">
    <property type="entry name" value="Winged helix' DNA-binding domain"/>
    <property type="match status" value="1"/>
</dbReference>
<dbReference type="PRINTS" id="PR00039">
    <property type="entry name" value="HTHLYSR"/>
</dbReference>
<dbReference type="Gene3D" id="3.40.190.290">
    <property type="match status" value="1"/>
</dbReference>
<dbReference type="AlphaFoldDB" id="A0A3N4UQ13"/>
<evidence type="ECO:0000313" key="8">
    <source>
        <dbReference type="Proteomes" id="UP000269689"/>
    </source>
</evidence>
<evidence type="ECO:0000259" key="6">
    <source>
        <dbReference type="PROSITE" id="PS50931"/>
    </source>
</evidence>
<dbReference type="GO" id="GO:0003677">
    <property type="term" value="F:DNA binding"/>
    <property type="evidence" value="ECO:0007669"/>
    <property type="project" value="UniProtKB-KW"/>
</dbReference>
<dbReference type="EMBL" id="RKQK01000001">
    <property type="protein sequence ID" value="RPE72148.1"/>
    <property type="molecule type" value="Genomic_DNA"/>
</dbReference>
<evidence type="ECO:0000256" key="4">
    <source>
        <dbReference type="ARBA" id="ARBA00023159"/>
    </source>
</evidence>
<dbReference type="InterPro" id="IPR036390">
    <property type="entry name" value="WH_DNA-bd_sf"/>
</dbReference>
<keyword evidence="3" id="KW-0238">DNA-binding</keyword>
<evidence type="ECO:0000256" key="5">
    <source>
        <dbReference type="ARBA" id="ARBA00023163"/>
    </source>
</evidence>
<dbReference type="PROSITE" id="PS50931">
    <property type="entry name" value="HTH_LYSR"/>
    <property type="match status" value="1"/>
</dbReference>
<dbReference type="FunFam" id="1.10.10.10:FF:000001">
    <property type="entry name" value="LysR family transcriptional regulator"/>
    <property type="match status" value="1"/>
</dbReference>
<dbReference type="InterPro" id="IPR005119">
    <property type="entry name" value="LysR_subst-bd"/>
</dbReference>
<accession>A0A3N4UQ13</accession>
<reference evidence="7 8" key="1">
    <citation type="submission" date="2018-11" db="EMBL/GenBank/DDBJ databases">
        <title>Genomic Encyclopedia of Type Strains, Phase IV (KMG-IV): sequencing the most valuable type-strain genomes for metagenomic binning, comparative biology and taxonomic classification.</title>
        <authorList>
            <person name="Goeker M."/>
        </authorList>
    </citation>
    <scope>NUCLEOTIDE SEQUENCE [LARGE SCALE GENOMIC DNA]</scope>
    <source>
        <strain evidence="7 8">DSM 104731</strain>
    </source>
</reference>
<keyword evidence="8" id="KW-1185">Reference proteome</keyword>
<dbReference type="Pfam" id="PF03466">
    <property type="entry name" value="LysR_substrate"/>
    <property type="match status" value="1"/>
</dbReference>
<sequence length="311" mass="34133">MCGGRDIALDLRRLKYIQAIDQHGSLTRAAEAIGIAQPALSHHISALEEYFKTELFHRTPRGMITTDVGKILVAHASSILRSVEDAETAARHGVDTPAGSVALGLLNTVALRLAVPLFQRCSKQYPNIRLFIAEGTSQSLNEGMQRQELDLAINLSEAAESSAKFLATERLVLLSKKTAGAETGDITLHDALMRPLILPSRNHVLRKIVDWAAQQQDFKMNIRYELAGGWILKSAVVAGLGDTIIGRAAVMDDDLKDQLMVRQIISPALERRLVLVQSPIRETAPAVVAVTQLLRELVKEVSEETIWRAAQ</sequence>
<keyword evidence="5" id="KW-0804">Transcription</keyword>